<name>L8WC05_THACA</name>
<dbReference type="AlphaFoldDB" id="L8WC05"/>
<reference evidence="6 7" key="1">
    <citation type="journal article" date="2013" name="Nat. Commun.">
        <title>The evolution and pathogenic mechanisms of the rice sheath blight pathogen.</title>
        <authorList>
            <person name="Zheng A."/>
            <person name="Lin R."/>
            <person name="Xu L."/>
            <person name="Qin P."/>
            <person name="Tang C."/>
            <person name="Ai P."/>
            <person name="Zhang D."/>
            <person name="Liu Y."/>
            <person name="Sun Z."/>
            <person name="Feng H."/>
            <person name="Wang Y."/>
            <person name="Chen Y."/>
            <person name="Liang X."/>
            <person name="Fu R."/>
            <person name="Li Q."/>
            <person name="Zhang J."/>
            <person name="Yu X."/>
            <person name="Xie Z."/>
            <person name="Ding L."/>
            <person name="Guan P."/>
            <person name="Tang J."/>
            <person name="Liang Y."/>
            <person name="Wang S."/>
            <person name="Deng Q."/>
            <person name="Li S."/>
            <person name="Zhu J."/>
            <person name="Wang L."/>
            <person name="Liu H."/>
            <person name="Li P."/>
        </authorList>
    </citation>
    <scope>NUCLEOTIDE SEQUENCE [LARGE SCALE GENOMIC DNA]</scope>
    <source>
        <strain evidence="7">AG-1 IA</strain>
    </source>
</reference>
<dbReference type="HOGENOM" id="CLU_158156_0_0_1"/>
<comment type="caution">
    <text evidence="6">The sequence shown here is derived from an EMBL/GenBank/DDBJ whole genome shotgun (WGS) entry which is preliminary data.</text>
</comment>
<dbReference type="Proteomes" id="UP000011668">
    <property type="component" value="Unassembled WGS sequence"/>
</dbReference>
<dbReference type="SUPFAM" id="SSF53720">
    <property type="entry name" value="ALDH-like"/>
    <property type="match status" value="1"/>
</dbReference>
<dbReference type="InterPro" id="IPR016162">
    <property type="entry name" value="Ald_DH_N"/>
</dbReference>
<dbReference type="InterPro" id="IPR016161">
    <property type="entry name" value="Ald_DH/histidinol_DH"/>
</dbReference>
<dbReference type="PANTHER" id="PTHR11699">
    <property type="entry name" value="ALDEHYDE DEHYDROGENASE-RELATED"/>
    <property type="match status" value="1"/>
</dbReference>
<organism evidence="6 7">
    <name type="scientific">Thanatephorus cucumeris (strain AG1-IA)</name>
    <name type="common">Rice sheath blight fungus</name>
    <name type="synonym">Rhizoctonia solani</name>
    <dbReference type="NCBI Taxonomy" id="983506"/>
    <lineage>
        <taxon>Eukaryota</taxon>
        <taxon>Fungi</taxon>
        <taxon>Dikarya</taxon>
        <taxon>Basidiomycota</taxon>
        <taxon>Agaricomycotina</taxon>
        <taxon>Agaricomycetes</taxon>
        <taxon>Cantharellales</taxon>
        <taxon>Ceratobasidiaceae</taxon>
        <taxon>Rhizoctonia</taxon>
        <taxon>Rhizoctonia solani AG-1</taxon>
    </lineage>
</organism>
<dbReference type="InterPro" id="IPR016163">
    <property type="entry name" value="Ald_DH_C"/>
</dbReference>
<dbReference type="EMBL" id="AFRT01005548">
    <property type="protein sequence ID" value="ELU35711.1"/>
    <property type="molecule type" value="Genomic_DNA"/>
</dbReference>
<protein>
    <submittedName>
        <fullName evidence="6">Aldedh domain-containing protein</fullName>
    </submittedName>
</protein>
<evidence type="ECO:0000256" key="1">
    <source>
        <dbReference type="ARBA" id="ARBA00009986"/>
    </source>
</evidence>
<evidence type="ECO:0000259" key="5">
    <source>
        <dbReference type="Pfam" id="PF00171"/>
    </source>
</evidence>
<feature type="active site" evidence="3">
    <location>
        <position position="33"/>
    </location>
</feature>
<evidence type="ECO:0000256" key="3">
    <source>
        <dbReference type="PROSITE-ProRule" id="PRU10007"/>
    </source>
</evidence>
<evidence type="ECO:0000313" key="6">
    <source>
        <dbReference type="EMBL" id="ELU35711.1"/>
    </source>
</evidence>
<feature type="domain" description="Aldehyde dehydrogenase" evidence="5">
    <location>
        <begin position="2"/>
        <end position="116"/>
    </location>
</feature>
<dbReference type="OrthoDB" id="310895at2759"/>
<evidence type="ECO:0000256" key="4">
    <source>
        <dbReference type="RuleBase" id="RU003345"/>
    </source>
</evidence>
<evidence type="ECO:0000313" key="7">
    <source>
        <dbReference type="Proteomes" id="UP000011668"/>
    </source>
</evidence>
<dbReference type="Pfam" id="PF00171">
    <property type="entry name" value="Aldedh"/>
    <property type="match status" value="1"/>
</dbReference>
<keyword evidence="7" id="KW-1185">Reference proteome</keyword>
<dbReference type="InterPro" id="IPR029510">
    <property type="entry name" value="Ald_DH_CS_GLU"/>
</dbReference>
<dbReference type="InterPro" id="IPR016160">
    <property type="entry name" value="Ald_DH_CS_CYS"/>
</dbReference>
<dbReference type="Gene3D" id="3.40.309.10">
    <property type="entry name" value="Aldehyde Dehydrogenase, Chain A, domain 2"/>
    <property type="match status" value="1"/>
</dbReference>
<keyword evidence="2 4" id="KW-0560">Oxidoreductase</keyword>
<dbReference type="PROSITE" id="PS00687">
    <property type="entry name" value="ALDEHYDE_DEHYDR_GLU"/>
    <property type="match status" value="1"/>
</dbReference>
<dbReference type="InterPro" id="IPR015590">
    <property type="entry name" value="Aldehyde_DH_dom"/>
</dbReference>
<dbReference type="PROSITE" id="PS00070">
    <property type="entry name" value="ALDEHYDE_DEHYDR_CYS"/>
    <property type="match status" value="1"/>
</dbReference>
<dbReference type="Gene3D" id="3.40.605.10">
    <property type="entry name" value="Aldehyde Dehydrogenase, Chain A, domain 1"/>
    <property type="match status" value="1"/>
</dbReference>
<evidence type="ECO:0000256" key="2">
    <source>
        <dbReference type="ARBA" id="ARBA00023002"/>
    </source>
</evidence>
<sequence>MKIEKVAFTGSTAVGRTIMKAAAASNLKNVTLELGGKSPNIIFNDADLEAAVRWAAFGIFFNHGQTCCAGSRVFVQSGVYDKFVELFTAHVNKLKVGDPFKSETFQGPQVSQIQFDVSFVLDIFTKIFLTFP</sequence>
<dbReference type="OMA" id="QRMPLRS"/>
<proteinExistence type="inferred from homology"/>
<comment type="similarity">
    <text evidence="1 4">Belongs to the aldehyde dehydrogenase family.</text>
</comment>
<accession>L8WC05</accession>
<gene>
    <name evidence="6" type="ORF">AG1IA_10259</name>
</gene>
<dbReference type="GO" id="GO:0016620">
    <property type="term" value="F:oxidoreductase activity, acting on the aldehyde or oxo group of donors, NAD or NADP as acceptor"/>
    <property type="evidence" value="ECO:0007669"/>
    <property type="project" value="InterPro"/>
</dbReference>
<dbReference type="STRING" id="983506.L8WC05"/>